<dbReference type="FunFam" id="1.10.510.10:FF:000078">
    <property type="entry name" value="Serine/threonine-protein kinase PRP4 homolog"/>
    <property type="match status" value="1"/>
</dbReference>
<keyword evidence="2" id="KW-0723">Serine/threonine-protein kinase</keyword>
<dbReference type="OrthoDB" id="9332038at2759"/>
<evidence type="ECO:0000313" key="12">
    <source>
        <dbReference type="Proteomes" id="UP000019473"/>
    </source>
</evidence>
<dbReference type="InterPro" id="IPR017441">
    <property type="entry name" value="Protein_kinase_ATP_BS"/>
</dbReference>
<dbReference type="Pfam" id="PF00069">
    <property type="entry name" value="Pkinase"/>
    <property type="match status" value="1"/>
</dbReference>
<evidence type="ECO:0000313" key="11">
    <source>
        <dbReference type="EMBL" id="EXJ56906.1"/>
    </source>
</evidence>
<dbReference type="GO" id="GO:0045292">
    <property type="term" value="P:mRNA cis splicing, via spliceosome"/>
    <property type="evidence" value="ECO:0007669"/>
    <property type="project" value="InterPro"/>
</dbReference>
<evidence type="ECO:0000256" key="4">
    <source>
        <dbReference type="ARBA" id="ARBA00022741"/>
    </source>
</evidence>
<feature type="compositionally biased region" description="Polar residues" evidence="9">
    <location>
        <begin position="126"/>
        <end position="143"/>
    </location>
</feature>
<dbReference type="PANTHER" id="PTHR24058">
    <property type="entry name" value="DUAL SPECIFICITY PROTEIN KINASE"/>
    <property type="match status" value="1"/>
</dbReference>
<feature type="compositionally biased region" description="Basic and acidic residues" evidence="9">
    <location>
        <begin position="57"/>
        <end position="75"/>
    </location>
</feature>
<reference evidence="11 12" key="1">
    <citation type="submission" date="2013-03" db="EMBL/GenBank/DDBJ databases">
        <title>The Genome Sequence of Cladophialophora yegresii CBS 114405.</title>
        <authorList>
            <consortium name="The Broad Institute Genomics Platform"/>
            <person name="Cuomo C."/>
            <person name="de Hoog S."/>
            <person name="Gorbushina A."/>
            <person name="Walker B."/>
            <person name="Young S.K."/>
            <person name="Zeng Q."/>
            <person name="Gargeya S."/>
            <person name="Fitzgerald M."/>
            <person name="Haas B."/>
            <person name="Abouelleil A."/>
            <person name="Allen A.W."/>
            <person name="Alvarado L."/>
            <person name="Arachchi H.M."/>
            <person name="Berlin A.M."/>
            <person name="Chapman S.B."/>
            <person name="Gainer-Dewar J."/>
            <person name="Goldberg J."/>
            <person name="Griggs A."/>
            <person name="Gujja S."/>
            <person name="Hansen M."/>
            <person name="Howarth C."/>
            <person name="Imamovic A."/>
            <person name="Ireland A."/>
            <person name="Larimer J."/>
            <person name="McCowan C."/>
            <person name="Murphy C."/>
            <person name="Pearson M."/>
            <person name="Poon T.W."/>
            <person name="Priest M."/>
            <person name="Roberts A."/>
            <person name="Saif S."/>
            <person name="Shea T."/>
            <person name="Sisk P."/>
            <person name="Sykes S."/>
            <person name="Wortman J."/>
            <person name="Nusbaum C."/>
            <person name="Birren B."/>
        </authorList>
    </citation>
    <scope>NUCLEOTIDE SEQUENCE [LARGE SCALE GENOMIC DNA]</scope>
    <source>
        <strain evidence="11 12">CBS 114405</strain>
    </source>
</reference>
<dbReference type="PROSITE" id="PS00107">
    <property type="entry name" value="PROTEIN_KINASE_ATP"/>
    <property type="match status" value="1"/>
</dbReference>
<dbReference type="GeneID" id="19181825"/>
<evidence type="ECO:0000256" key="7">
    <source>
        <dbReference type="ARBA" id="ARBA00023596"/>
    </source>
</evidence>
<dbReference type="InterPro" id="IPR011009">
    <property type="entry name" value="Kinase-like_dom_sf"/>
</dbReference>
<keyword evidence="3" id="KW-0808">Transferase</keyword>
<dbReference type="PROSITE" id="PS50011">
    <property type="entry name" value="PROTEIN_KINASE_DOM"/>
    <property type="match status" value="1"/>
</dbReference>
<dbReference type="InterPro" id="IPR000719">
    <property type="entry name" value="Prot_kinase_dom"/>
</dbReference>
<evidence type="ECO:0000256" key="3">
    <source>
        <dbReference type="ARBA" id="ARBA00022679"/>
    </source>
</evidence>
<evidence type="ECO:0000259" key="10">
    <source>
        <dbReference type="PROSITE" id="PS50011"/>
    </source>
</evidence>
<dbReference type="SMART" id="SM00220">
    <property type="entry name" value="S_TKc"/>
    <property type="match status" value="1"/>
</dbReference>
<comment type="similarity">
    <text evidence="7">Belongs to the protein kinase superfamily. CMGC Ser/Thr protein kinase family.</text>
</comment>
<dbReference type="PROSITE" id="PS00108">
    <property type="entry name" value="PROTEIN_KINASE_ST"/>
    <property type="match status" value="1"/>
</dbReference>
<dbReference type="Gene3D" id="3.30.200.20">
    <property type="entry name" value="Phosphorylase Kinase, domain 1"/>
    <property type="match status" value="1"/>
</dbReference>
<dbReference type="RefSeq" id="XP_007759440.1">
    <property type="nucleotide sequence ID" value="XM_007761250.1"/>
</dbReference>
<keyword evidence="4 8" id="KW-0547">Nucleotide-binding</keyword>
<proteinExistence type="inferred from homology"/>
<dbReference type="Proteomes" id="UP000019473">
    <property type="component" value="Unassembled WGS sequence"/>
</dbReference>
<dbReference type="InterPro" id="IPR044092">
    <property type="entry name" value="STKc_PRP4"/>
</dbReference>
<dbReference type="eggNOG" id="KOG0670">
    <property type="taxonomic scope" value="Eukaryota"/>
</dbReference>
<feature type="domain" description="Protein kinase" evidence="10">
    <location>
        <begin position="290"/>
        <end position="607"/>
    </location>
</feature>
<evidence type="ECO:0000256" key="5">
    <source>
        <dbReference type="ARBA" id="ARBA00022777"/>
    </source>
</evidence>
<dbReference type="SUPFAM" id="SSF56112">
    <property type="entry name" value="Protein kinase-like (PK-like)"/>
    <property type="match status" value="1"/>
</dbReference>
<dbReference type="STRING" id="1182544.W9VXF4"/>
<evidence type="ECO:0000256" key="9">
    <source>
        <dbReference type="SAM" id="MobiDB-lite"/>
    </source>
</evidence>
<dbReference type="HOGENOM" id="CLU_000288_5_5_1"/>
<protein>
    <recommendedName>
        <fullName evidence="1">non-specific serine/threonine protein kinase</fullName>
        <ecNumber evidence="1">2.7.11.1</ecNumber>
    </recommendedName>
</protein>
<accession>W9VXF4</accession>
<evidence type="ECO:0000256" key="8">
    <source>
        <dbReference type="PROSITE-ProRule" id="PRU10141"/>
    </source>
</evidence>
<dbReference type="CDD" id="cd14135">
    <property type="entry name" value="STKc_PRP4"/>
    <property type="match status" value="1"/>
</dbReference>
<keyword evidence="5 11" id="KW-0418">Kinase</keyword>
<dbReference type="FunFam" id="3.30.200.20:FF:000440">
    <property type="entry name" value="CMGC/DYRK/PRP4 protein kinase, variant"/>
    <property type="match status" value="1"/>
</dbReference>
<feature type="compositionally biased region" description="Basic and acidic residues" evidence="9">
    <location>
        <begin position="1"/>
        <end position="13"/>
    </location>
</feature>
<dbReference type="InterPro" id="IPR008271">
    <property type="entry name" value="Ser/Thr_kinase_AS"/>
</dbReference>
<name>W9VXF4_9EURO</name>
<feature type="region of interest" description="Disordered" evidence="9">
    <location>
        <begin position="1"/>
        <end position="189"/>
    </location>
</feature>
<dbReference type="EC" id="2.7.11.1" evidence="1"/>
<dbReference type="GO" id="GO:0004674">
    <property type="term" value="F:protein serine/threonine kinase activity"/>
    <property type="evidence" value="ECO:0007669"/>
    <property type="project" value="UniProtKB-KW"/>
</dbReference>
<organism evidence="11 12">
    <name type="scientific">Cladophialophora yegresii CBS 114405</name>
    <dbReference type="NCBI Taxonomy" id="1182544"/>
    <lineage>
        <taxon>Eukaryota</taxon>
        <taxon>Fungi</taxon>
        <taxon>Dikarya</taxon>
        <taxon>Ascomycota</taxon>
        <taxon>Pezizomycotina</taxon>
        <taxon>Eurotiomycetes</taxon>
        <taxon>Chaetothyriomycetidae</taxon>
        <taxon>Chaetothyriales</taxon>
        <taxon>Herpotrichiellaceae</taxon>
        <taxon>Cladophialophora</taxon>
    </lineage>
</organism>
<evidence type="ECO:0000256" key="2">
    <source>
        <dbReference type="ARBA" id="ARBA00022527"/>
    </source>
</evidence>
<dbReference type="GO" id="GO:0005524">
    <property type="term" value="F:ATP binding"/>
    <property type="evidence" value="ECO:0007669"/>
    <property type="project" value="UniProtKB-UniRule"/>
</dbReference>
<evidence type="ECO:0000256" key="6">
    <source>
        <dbReference type="ARBA" id="ARBA00022840"/>
    </source>
</evidence>
<keyword evidence="12" id="KW-1185">Reference proteome</keyword>
<dbReference type="Gene3D" id="1.10.510.10">
    <property type="entry name" value="Transferase(Phosphotransferase) domain 1"/>
    <property type="match status" value="1"/>
</dbReference>
<feature type="compositionally biased region" description="Basic residues" evidence="9">
    <location>
        <begin position="89"/>
        <end position="101"/>
    </location>
</feature>
<dbReference type="VEuPathDB" id="FungiDB:A1O7_07250"/>
<gene>
    <name evidence="11" type="ORF">A1O7_07250</name>
</gene>
<dbReference type="PANTHER" id="PTHR24058:SF103">
    <property type="entry name" value="SERINE_THREONINE-PROTEIN KINASE PRP4 HOMOLOG"/>
    <property type="match status" value="1"/>
</dbReference>
<feature type="region of interest" description="Disordered" evidence="9">
    <location>
        <begin position="204"/>
        <end position="233"/>
    </location>
</feature>
<feature type="binding site" evidence="8">
    <location>
        <position position="319"/>
    </location>
    <ligand>
        <name>ATP</name>
        <dbReference type="ChEBI" id="CHEBI:30616"/>
    </ligand>
</feature>
<comment type="caution">
    <text evidence="11">The sequence shown here is derived from an EMBL/GenBank/DDBJ whole genome shotgun (WGS) entry which is preliminary data.</text>
</comment>
<sequence>MRAADRSNRKAGENKSLNNPVAGTKPQTSQDGRLGHSDPNPASTSSNAIAGEGSRVGFDRSNDPTRQADPDKPEEPQPLDEAALIEERRKRREAIKNKYRSQARPLLVQALHLGADSVSGSPGPESYTTTPRRSESPTASSPRTPRDPSAPQSPAEIKFEGEADLANADTASPAEDGPSAADYDPTVDMNEERARHDKRLFKEDERSLEQSQQQVAVDAHRSTSPPSKSPGELDMFAEAEDEDDMFAEAPMKPEAETKTAQALDARLMDNWDDPEGYYITILGELIEDRYHVTQNLGRGMFSSVVRATDRRTGKSVAIKIVRNNETMRKAGHKEIDILKDIAANDPEDKKHLIRLQRSFDHKGHLCMVFENLSMNLREVLKKFGRDVGINIKAIRAYSQQLFLGLSLLKKCQYIHADLKPDNILVNEARSTLKICDLGSASPITENATAPYLVSRFYRAPEVILGIPYDYGIDMWSIGCTLFELYTGKILFTGRNNNGMLRAIMECRGKFPHKLLRRGSLTYEYFDDLLNFRAQETDKVTGRMVVKMVDIKAKPVRDLRSRLLPKDKKVNEQERRELDLFVDLLDKCLDLRPEKRITPNDALKHPFITRPKP</sequence>
<dbReference type="EMBL" id="AMGW01000005">
    <property type="protein sequence ID" value="EXJ56906.1"/>
    <property type="molecule type" value="Genomic_DNA"/>
</dbReference>
<keyword evidence="6 8" id="KW-0067">ATP-binding</keyword>
<dbReference type="InterPro" id="IPR050494">
    <property type="entry name" value="Ser_Thr_dual-spec_kinase"/>
</dbReference>
<evidence type="ECO:0000256" key="1">
    <source>
        <dbReference type="ARBA" id="ARBA00012513"/>
    </source>
</evidence>
<feature type="compositionally biased region" description="Polar residues" evidence="9">
    <location>
        <begin position="15"/>
        <end position="31"/>
    </location>
</feature>
<dbReference type="AlphaFoldDB" id="W9VXF4"/>